<dbReference type="SUPFAM" id="SSF54631">
    <property type="entry name" value="CBS-domain pair"/>
    <property type="match status" value="2"/>
</dbReference>
<dbReference type="PANTHER" id="PTHR13780">
    <property type="entry name" value="AMP-ACTIVATED PROTEIN KINASE, GAMMA REGULATORY SUBUNIT"/>
    <property type="match status" value="1"/>
</dbReference>
<name>A0ABV2AFW1_9EUKA</name>
<gene>
    <name evidence="4" type="ORF">MHBO_000507</name>
</gene>
<evidence type="ECO:0000259" key="3">
    <source>
        <dbReference type="Pfam" id="PF00571"/>
    </source>
</evidence>
<dbReference type="InterPro" id="IPR050511">
    <property type="entry name" value="AMPK_gamma/SDS23_families"/>
</dbReference>
<evidence type="ECO:0000313" key="5">
    <source>
        <dbReference type="Proteomes" id="UP001439008"/>
    </source>
</evidence>
<comment type="caution">
    <text evidence="4">The sequence shown here is derived from an EMBL/GenBank/DDBJ whole genome shotgun (WGS) entry which is preliminary data.</text>
</comment>
<dbReference type="Pfam" id="PF00571">
    <property type="entry name" value="CBS"/>
    <property type="match status" value="3"/>
</dbReference>
<feature type="domain" description="CBS" evidence="3">
    <location>
        <begin position="274"/>
        <end position="317"/>
    </location>
</feature>
<dbReference type="InterPro" id="IPR046342">
    <property type="entry name" value="CBS_dom_sf"/>
</dbReference>
<dbReference type="EMBL" id="JBDODL010000083">
    <property type="protein sequence ID" value="MES1918552.1"/>
    <property type="molecule type" value="Genomic_DNA"/>
</dbReference>
<evidence type="ECO:0000313" key="4">
    <source>
        <dbReference type="EMBL" id="MES1918552.1"/>
    </source>
</evidence>
<keyword evidence="1" id="KW-0677">Repeat</keyword>
<feature type="domain" description="CBS" evidence="3">
    <location>
        <begin position="193"/>
        <end position="230"/>
    </location>
</feature>
<keyword evidence="5" id="KW-1185">Reference proteome</keyword>
<dbReference type="InterPro" id="IPR000644">
    <property type="entry name" value="CBS_dom"/>
</dbReference>
<proteinExistence type="predicted"/>
<evidence type="ECO:0000256" key="1">
    <source>
        <dbReference type="ARBA" id="ARBA00022737"/>
    </source>
</evidence>
<dbReference type="Gene3D" id="3.10.580.10">
    <property type="entry name" value="CBS-domain"/>
    <property type="match status" value="2"/>
</dbReference>
<keyword evidence="2" id="KW-0129">CBS domain</keyword>
<sequence length="338" mass="38580">MTSRTIRRLSTAKSVSAKFFLDTCTLADVVKSKEKDNRIRKLVSVEGSTSVFAAMQIMLQKEVNTIVLYRTKGDSKKKIYFGMVNTVDLVYWFAWKQLKTDSEQIPISELAGVTEETKNFWTYPVAQHLDSVVQPFMQGIHAIIARRLHSKIRTIFVSQWDVVKFIHSTITIVTRQNDFFETTLKNSGILGRTQKPMSIESSSPVTKGFEMMSKMSFTGIAVVDEDGKLVSSLKSSHARQLFNKDLEKKFAEESVAAFLKRIGEPFGEKTLQNVVDENFTIEEMFKLVVDQHEHRVWILDESSRPRHIITLSDMIKETALRDFYKDFDDSSSGTSESS</sequence>
<reference evidence="4 5" key="1">
    <citation type="journal article" date="2024" name="BMC Biol.">
        <title>Comparative genomics of Ascetosporea gives new insight into the evolutionary basis for animal parasitism in Rhizaria.</title>
        <authorList>
            <person name="Hiltunen Thoren M."/>
            <person name="Onut-Brannstrom I."/>
            <person name="Alfjorden A."/>
            <person name="Peckova H."/>
            <person name="Swords F."/>
            <person name="Hooper C."/>
            <person name="Holzer A.S."/>
            <person name="Bass D."/>
            <person name="Burki F."/>
        </authorList>
    </citation>
    <scope>NUCLEOTIDE SEQUENCE [LARGE SCALE GENOMIC DNA]</scope>
    <source>
        <strain evidence="4">20-A016</strain>
    </source>
</reference>
<accession>A0ABV2AFW1</accession>
<feature type="domain" description="CBS" evidence="3">
    <location>
        <begin position="40"/>
        <end position="92"/>
    </location>
</feature>
<organism evidence="4 5">
    <name type="scientific">Bonamia ostreae</name>
    <dbReference type="NCBI Taxonomy" id="126728"/>
    <lineage>
        <taxon>Eukaryota</taxon>
        <taxon>Sar</taxon>
        <taxon>Rhizaria</taxon>
        <taxon>Endomyxa</taxon>
        <taxon>Ascetosporea</taxon>
        <taxon>Haplosporida</taxon>
        <taxon>Bonamia</taxon>
    </lineage>
</organism>
<dbReference type="Proteomes" id="UP001439008">
    <property type="component" value="Unassembled WGS sequence"/>
</dbReference>
<evidence type="ECO:0000256" key="2">
    <source>
        <dbReference type="ARBA" id="ARBA00023122"/>
    </source>
</evidence>
<protein>
    <recommendedName>
        <fullName evidence="3">CBS domain-containing protein</fullName>
    </recommendedName>
</protein>